<comment type="subcellular location">
    <subcellularLocation>
        <location evidence="1">Membrane</location>
        <topology evidence="1">Multi-pass membrane protein</topology>
    </subcellularLocation>
</comment>
<feature type="domain" description="Cyanobacterial aminoacyl-tRNA synthetase CAAD" evidence="4">
    <location>
        <begin position="59"/>
        <end position="143"/>
    </location>
</feature>
<accession>A0A7C3VQG1</accession>
<protein>
    <recommendedName>
        <fullName evidence="4">Cyanobacterial aminoacyl-tRNA synthetase CAAD domain-containing protein</fullName>
    </recommendedName>
</protein>
<reference evidence="5" key="1">
    <citation type="journal article" date="2020" name="mSystems">
        <title>Genome- and Community-Level Interaction Insights into Carbon Utilization and Element Cycling Functions of Hydrothermarchaeota in Hydrothermal Sediment.</title>
        <authorList>
            <person name="Zhou Z."/>
            <person name="Liu Y."/>
            <person name="Xu W."/>
            <person name="Pan J."/>
            <person name="Luo Z.H."/>
            <person name="Li M."/>
        </authorList>
    </citation>
    <scope>NUCLEOTIDE SEQUENCE [LARGE SCALE GENOMIC DNA]</scope>
    <source>
        <strain evidence="5">SpSt-374</strain>
    </source>
</reference>
<evidence type="ECO:0000259" key="4">
    <source>
        <dbReference type="Pfam" id="PF14159"/>
    </source>
</evidence>
<evidence type="ECO:0000256" key="1">
    <source>
        <dbReference type="ARBA" id="ARBA00004141"/>
    </source>
</evidence>
<dbReference type="AlphaFoldDB" id="A0A7C3VQG1"/>
<feature type="transmembrane region" description="Helical" evidence="3">
    <location>
        <begin position="72"/>
        <end position="92"/>
    </location>
</feature>
<keyword evidence="3" id="KW-0472">Membrane</keyword>
<feature type="transmembrane region" description="Helical" evidence="3">
    <location>
        <begin position="98"/>
        <end position="118"/>
    </location>
</feature>
<dbReference type="GO" id="GO:0016020">
    <property type="term" value="C:membrane"/>
    <property type="evidence" value="ECO:0007669"/>
    <property type="project" value="UniProtKB-SubCell"/>
</dbReference>
<name>A0A7C3VQG1_9CYAN</name>
<feature type="compositionally biased region" description="Low complexity" evidence="2">
    <location>
        <begin position="1"/>
        <end position="12"/>
    </location>
</feature>
<dbReference type="PANTHER" id="PTHR33222:SF4">
    <property type="entry name" value="PROTEIN CURVATURE THYLAKOID 1A, CHLOROPLASTIC"/>
    <property type="match status" value="1"/>
</dbReference>
<evidence type="ECO:0000256" key="2">
    <source>
        <dbReference type="SAM" id="MobiDB-lite"/>
    </source>
</evidence>
<dbReference type="Pfam" id="PF14159">
    <property type="entry name" value="CAAD"/>
    <property type="match status" value="1"/>
</dbReference>
<gene>
    <name evidence="5" type="ORF">ENR15_11430</name>
</gene>
<dbReference type="InterPro" id="IPR033344">
    <property type="entry name" value="CURT1"/>
</dbReference>
<keyword evidence="3" id="KW-1133">Transmembrane helix</keyword>
<evidence type="ECO:0000313" key="5">
    <source>
        <dbReference type="EMBL" id="HGG01231.1"/>
    </source>
</evidence>
<feature type="region of interest" description="Disordered" evidence="2">
    <location>
        <begin position="1"/>
        <end position="41"/>
    </location>
</feature>
<keyword evidence="3" id="KW-0812">Transmembrane</keyword>
<proteinExistence type="predicted"/>
<organism evidence="5">
    <name type="scientific">Planktothricoides sp. SpSt-374</name>
    <dbReference type="NCBI Taxonomy" id="2282167"/>
    <lineage>
        <taxon>Bacteria</taxon>
        <taxon>Bacillati</taxon>
        <taxon>Cyanobacteriota</taxon>
        <taxon>Cyanophyceae</taxon>
        <taxon>Oscillatoriophycideae</taxon>
        <taxon>Oscillatoriales</taxon>
        <taxon>Oscillatoriaceae</taxon>
        <taxon>Planktothricoides</taxon>
    </lineage>
</organism>
<dbReference type="InterPro" id="IPR025564">
    <property type="entry name" value="CAAD_dom"/>
</dbReference>
<evidence type="ECO:0000256" key="3">
    <source>
        <dbReference type="SAM" id="Phobius"/>
    </source>
</evidence>
<dbReference type="GO" id="GO:0009579">
    <property type="term" value="C:thylakoid"/>
    <property type="evidence" value="ECO:0007669"/>
    <property type="project" value="InterPro"/>
</dbReference>
<dbReference type="EMBL" id="DSPX01000118">
    <property type="protein sequence ID" value="HGG01231.1"/>
    <property type="molecule type" value="Genomic_DNA"/>
</dbReference>
<sequence length="147" mass="16436">MNPEITSKTETMTESEKKKIDVNVADSGSLAPMSSKDGSGEQWQQIKDQVIDILSDLPDYLGSFFNQYQKPIVTIGLLVAVIVTMRVTLAVVDSINDIPLLAPTFELIGMGYSAWFIYRYLLQASSRQELWQEINSIKESLLGRKSS</sequence>
<dbReference type="PANTHER" id="PTHR33222">
    <property type="match status" value="1"/>
</dbReference>
<comment type="caution">
    <text evidence="5">The sequence shown here is derived from an EMBL/GenBank/DDBJ whole genome shotgun (WGS) entry which is preliminary data.</text>
</comment>